<evidence type="ECO:0000256" key="1">
    <source>
        <dbReference type="ARBA" id="ARBA00005209"/>
    </source>
</evidence>
<dbReference type="InterPro" id="IPR029057">
    <property type="entry name" value="PRTase-like"/>
</dbReference>
<proteinExistence type="inferred from homology"/>
<feature type="binding site" evidence="7 11">
    <location>
        <position position="263"/>
    </location>
    <ligand>
        <name>[4Fe-4S] cluster</name>
        <dbReference type="ChEBI" id="CHEBI:49883"/>
    </ligand>
</feature>
<dbReference type="CDD" id="cd00715">
    <property type="entry name" value="GPATase_N"/>
    <property type="match status" value="1"/>
</dbReference>
<evidence type="ECO:0000256" key="3">
    <source>
        <dbReference type="ARBA" id="ARBA00022676"/>
    </source>
</evidence>
<evidence type="ECO:0000256" key="10">
    <source>
        <dbReference type="PIRSR" id="PIRSR000485-2"/>
    </source>
</evidence>
<keyword evidence="7" id="KW-0004">4Fe-4S</keyword>
<keyword evidence="14" id="KW-1185">Reference proteome</keyword>
<dbReference type="HAMAP" id="MF_01931">
    <property type="entry name" value="PurF"/>
    <property type="match status" value="1"/>
</dbReference>
<dbReference type="GO" id="GO:0009113">
    <property type="term" value="P:purine nucleobase biosynthetic process"/>
    <property type="evidence" value="ECO:0007669"/>
    <property type="project" value="UniProtKB-UniRule"/>
</dbReference>
<feature type="binding site" evidence="7 11">
    <location>
        <position position="463"/>
    </location>
    <ligand>
        <name>[4Fe-4S] cluster</name>
        <dbReference type="ChEBI" id="CHEBI:49883"/>
    </ligand>
</feature>
<dbReference type="Gene3D" id="3.60.20.10">
    <property type="entry name" value="Glutamine Phosphoribosylpyrophosphate, subunit 1, domain 1"/>
    <property type="match status" value="1"/>
</dbReference>
<evidence type="ECO:0000256" key="4">
    <source>
        <dbReference type="ARBA" id="ARBA00022679"/>
    </source>
</evidence>
<evidence type="ECO:0000259" key="12">
    <source>
        <dbReference type="PROSITE" id="PS51278"/>
    </source>
</evidence>
<keyword evidence="6 7" id="KW-0315">Glutamine amidotransferase</keyword>
<dbReference type="CDD" id="cd06223">
    <property type="entry name" value="PRTases_typeI"/>
    <property type="match status" value="1"/>
</dbReference>
<evidence type="ECO:0000313" key="14">
    <source>
        <dbReference type="Proteomes" id="UP000037175"/>
    </source>
</evidence>
<dbReference type="UniPathway" id="UPA00074">
    <property type="reaction ID" value="UER00124"/>
</dbReference>
<feature type="active site" description="Nucleophile" evidence="7 9">
    <location>
        <position position="28"/>
    </location>
</feature>
<feature type="binding site" evidence="7 11">
    <location>
        <position position="460"/>
    </location>
    <ligand>
        <name>[4Fe-4S] cluster</name>
        <dbReference type="ChEBI" id="CHEBI:49883"/>
    </ligand>
</feature>
<feature type="binding site" evidence="7 11">
    <location>
        <position position="409"/>
    </location>
    <ligand>
        <name>[4Fe-4S] cluster</name>
        <dbReference type="ChEBI" id="CHEBI:49883"/>
    </ligand>
</feature>
<dbReference type="InterPro" id="IPR005854">
    <property type="entry name" value="PurF"/>
</dbReference>
<keyword evidence="7 10" id="KW-0460">Magnesium</keyword>
<evidence type="ECO:0000256" key="11">
    <source>
        <dbReference type="PIRSR" id="PIRSR000485-3"/>
    </source>
</evidence>
<keyword evidence="7 11" id="KW-0408">Iron</keyword>
<dbReference type="RefSeq" id="WP_013119715.1">
    <property type="nucleotide sequence ID" value="NZ_LGTE01000017.1"/>
</dbReference>
<dbReference type="InterPro" id="IPR000836">
    <property type="entry name" value="PRTase_dom"/>
</dbReference>
<comment type="pathway">
    <text evidence="1 7 8">Purine metabolism; IMP biosynthesis via de novo pathway; N(1)-(5-phospho-D-ribosyl)glycinamide from 5-phospho-alpha-D-ribose 1-diphosphate: step 1/2.</text>
</comment>
<feature type="domain" description="Glutamine amidotransferase type-2" evidence="12">
    <location>
        <begin position="28"/>
        <end position="247"/>
    </location>
</feature>
<dbReference type="PANTHER" id="PTHR11907">
    <property type="entry name" value="AMIDOPHOSPHORIBOSYLTRANSFERASE"/>
    <property type="match status" value="1"/>
</dbReference>
<feature type="binding site" evidence="7 10">
    <location>
        <position position="373"/>
    </location>
    <ligand>
        <name>Mg(2+)</name>
        <dbReference type="ChEBI" id="CHEBI:18420"/>
    </ligand>
</feature>
<evidence type="ECO:0000256" key="5">
    <source>
        <dbReference type="ARBA" id="ARBA00022755"/>
    </source>
</evidence>
<dbReference type="Pfam" id="PF00156">
    <property type="entry name" value="Pribosyltran"/>
    <property type="match status" value="1"/>
</dbReference>
<keyword evidence="7 10" id="KW-0479">Metal-binding</keyword>
<comment type="function">
    <text evidence="7">Catalyzes the formation of phosphoribosylamine from phosphoribosylpyrophosphate (PRPP) and glutamine.</text>
</comment>
<dbReference type="InterPro" id="IPR017932">
    <property type="entry name" value="GATase_2_dom"/>
</dbReference>
<dbReference type="SUPFAM" id="SSF56235">
    <property type="entry name" value="N-terminal nucleophile aminohydrolases (Ntn hydrolases)"/>
    <property type="match status" value="1"/>
</dbReference>
<comment type="cofactor">
    <cofactor evidence="7 10">
        <name>Mg(2+)</name>
        <dbReference type="ChEBI" id="CHEBI:18420"/>
    </cofactor>
    <text evidence="7 10">Binds 1 Mg(2+) ion per subunit.</text>
</comment>
<evidence type="ECO:0000256" key="2">
    <source>
        <dbReference type="ARBA" id="ARBA00010138"/>
    </source>
</evidence>
<dbReference type="PROSITE" id="PS51278">
    <property type="entry name" value="GATASE_TYPE_2"/>
    <property type="match status" value="1"/>
</dbReference>
<comment type="similarity">
    <text evidence="2 7 8">In the C-terminal section; belongs to the purine/pyrimidine phosphoribosyltransferase family.</text>
</comment>
<evidence type="ECO:0000256" key="7">
    <source>
        <dbReference type="HAMAP-Rule" id="MF_01931"/>
    </source>
</evidence>
<sequence>MIKEDYGLSSDKDVEPDLFRADKPREECGIFGIFGPDKDVARLTYYGLYALQHRGQESAGIATADGKNILLHKNMGLVPEVFDEARLDSLKGHAAIGHVRYSTTGSSLVTNAQPLVCYYQKGMIALAHNGNLTNVHQLRPKLMERGAVFQSSIDTEVIVNIIARHSNVPIEKAITRCMDEIEGAYSLVVLTGDKLIGVRDPHGVRPLCLGKLGGAYILASESCALDTIGAELVRDVEPGEVIVIDKNGIKSIHYGAAERKGLCVFEFIYFARPDSVIDGYMVNQVRREMGRQLAKEYRADVDLVISVPDSGNAAARGYAEESGLPFEEGLMKNRYIGRTFIQPTQELRDLAVHLKLNPIKNILKGKRILMIDDSIVRGTTCSRMVKMLRDTGVKEIHMCVSSPPILWPCYYGIDTSNRKELIAAKMSLDEIRQFIGADGLHYLSLEGLLKAFNTVPGKFCTACFDGDYPIPIPKPEEMGKFVLE</sequence>
<dbReference type="Gene3D" id="3.40.50.2020">
    <property type="match status" value="1"/>
</dbReference>
<dbReference type="EC" id="2.4.2.14" evidence="7"/>
<evidence type="ECO:0000313" key="13">
    <source>
        <dbReference type="EMBL" id="KNZ69056.1"/>
    </source>
</evidence>
<dbReference type="GO" id="GO:0000287">
    <property type="term" value="F:magnesium ion binding"/>
    <property type="evidence" value="ECO:0007669"/>
    <property type="project" value="UniProtKB-UniRule"/>
</dbReference>
<keyword evidence="3 7" id="KW-0328">Glycosyltransferase</keyword>
<comment type="catalytic activity">
    <reaction evidence="7 8">
        <text>5-phospho-beta-D-ribosylamine + L-glutamate + diphosphate = 5-phospho-alpha-D-ribose 1-diphosphate + L-glutamine + H2O</text>
        <dbReference type="Rhea" id="RHEA:14905"/>
        <dbReference type="ChEBI" id="CHEBI:15377"/>
        <dbReference type="ChEBI" id="CHEBI:29985"/>
        <dbReference type="ChEBI" id="CHEBI:33019"/>
        <dbReference type="ChEBI" id="CHEBI:58017"/>
        <dbReference type="ChEBI" id="CHEBI:58359"/>
        <dbReference type="ChEBI" id="CHEBI:58681"/>
        <dbReference type="EC" id="2.4.2.14"/>
    </reaction>
</comment>
<keyword evidence="4 7" id="KW-0808">Transferase</keyword>
<comment type="cofactor">
    <cofactor evidence="7 11">
        <name>[4Fe-4S] cluster</name>
        <dbReference type="ChEBI" id="CHEBI:49883"/>
    </cofactor>
    <text evidence="7 11">Binds 1 [4Fe-4S] cluster per subunit.</text>
</comment>
<dbReference type="InterPro" id="IPR035584">
    <property type="entry name" value="PurF_N"/>
</dbReference>
<organism evidence="13 14">
    <name type="scientific">Thermincola ferriacetica</name>
    <dbReference type="NCBI Taxonomy" id="281456"/>
    <lineage>
        <taxon>Bacteria</taxon>
        <taxon>Bacillati</taxon>
        <taxon>Bacillota</taxon>
        <taxon>Clostridia</taxon>
        <taxon>Eubacteriales</taxon>
        <taxon>Thermincolaceae</taxon>
        <taxon>Thermincola</taxon>
    </lineage>
</organism>
<dbReference type="GO" id="GO:0004044">
    <property type="term" value="F:amidophosphoribosyltransferase activity"/>
    <property type="evidence" value="ECO:0007669"/>
    <property type="project" value="UniProtKB-UniRule"/>
</dbReference>
<name>A0A0L6W0R4_9FIRM</name>
<accession>A0A0L6W0R4</accession>
<evidence type="ECO:0000256" key="9">
    <source>
        <dbReference type="PIRSR" id="PIRSR000485-1"/>
    </source>
</evidence>
<dbReference type="InterPro" id="IPR029055">
    <property type="entry name" value="Ntn_hydrolases_N"/>
</dbReference>
<dbReference type="PIRSF" id="PIRSF000485">
    <property type="entry name" value="Amd_phspho_trans"/>
    <property type="match status" value="1"/>
</dbReference>
<dbReference type="GO" id="GO:0006189">
    <property type="term" value="P:'de novo' IMP biosynthetic process"/>
    <property type="evidence" value="ECO:0007669"/>
    <property type="project" value="UniProtKB-UniRule"/>
</dbReference>
<dbReference type="GO" id="GO:0051539">
    <property type="term" value="F:4 iron, 4 sulfur cluster binding"/>
    <property type="evidence" value="ECO:0007669"/>
    <property type="project" value="UniProtKB-KW"/>
</dbReference>
<dbReference type="SUPFAM" id="SSF53271">
    <property type="entry name" value="PRTase-like"/>
    <property type="match status" value="1"/>
</dbReference>
<dbReference type="AlphaFoldDB" id="A0A0L6W0R4"/>
<dbReference type="Pfam" id="PF13537">
    <property type="entry name" value="GATase_7"/>
    <property type="match status" value="1"/>
</dbReference>
<feature type="binding site" evidence="7 10">
    <location>
        <position position="310"/>
    </location>
    <ligand>
        <name>Mg(2+)</name>
        <dbReference type="ChEBI" id="CHEBI:18420"/>
    </ligand>
</feature>
<dbReference type="PATRIC" id="fig|281456.6.peg.2439"/>
<feature type="binding site" evidence="7 10">
    <location>
        <position position="372"/>
    </location>
    <ligand>
        <name>Mg(2+)</name>
        <dbReference type="ChEBI" id="CHEBI:18420"/>
    </ligand>
</feature>
<protein>
    <recommendedName>
        <fullName evidence="7">Amidophosphoribosyltransferase</fullName>
        <shortName evidence="7">ATase</shortName>
        <ecNumber evidence="7">2.4.2.14</ecNumber>
    </recommendedName>
    <alternativeName>
        <fullName evidence="7">Glutamine phosphoribosylpyrophosphate amidotransferase</fullName>
        <shortName evidence="7">GPATase</shortName>
    </alternativeName>
</protein>
<dbReference type="NCBIfam" id="TIGR01134">
    <property type="entry name" value="purF"/>
    <property type="match status" value="1"/>
</dbReference>
<keyword evidence="7 11" id="KW-0411">Iron-sulfur</keyword>
<gene>
    <name evidence="7" type="primary">purF</name>
    <name evidence="13" type="ORF">Tfer_2301</name>
</gene>
<keyword evidence="5 7" id="KW-0658">Purine biosynthesis</keyword>
<dbReference type="Proteomes" id="UP000037175">
    <property type="component" value="Unassembled WGS sequence"/>
</dbReference>
<evidence type="ECO:0000256" key="8">
    <source>
        <dbReference type="PIRNR" id="PIRNR000485"/>
    </source>
</evidence>
<reference evidence="14" key="1">
    <citation type="submission" date="2015-07" db="EMBL/GenBank/DDBJ databases">
        <title>Complete Genome of Thermincola ferriacetica strain Z-0001T.</title>
        <authorList>
            <person name="Lusk B."/>
            <person name="Badalamenti J.P."/>
            <person name="Parameswaran P."/>
            <person name="Bond D.R."/>
            <person name="Torres C.I."/>
        </authorList>
    </citation>
    <scope>NUCLEOTIDE SEQUENCE [LARGE SCALE GENOMIC DNA]</scope>
    <source>
        <strain evidence="14">Z-0001</strain>
    </source>
</reference>
<comment type="caution">
    <text evidence="13">The sequence shown here is derived from an EMBL/GenBank/DDBJ whole genome shotgun (WGS) entry which is preliminary data.</text>
</comment>
<evidence type="ECO:0000256" key="6">
    <source>
        <dbReference type="ARBA" id="ARBA00022962"/>
    </source>
</evidence>
<dbReference type="EMBL" id="LGTE01000017">
    <property type="protein sequence ID" value="KNZ69056.1"/>
    <property type="molecule type" value="Genomic_DNA"/>
</dbReference>